<evidence type="ECO:0000256" key="4">
    <source>
        <dbReference type="ARBA" id="ARBA00022516"/>
    </source>
</evidence>
<proteinExistence type="predicted"/>
<dbReference type="PANTHER" id="PTHR45266:SF3">
    <property type="entry name" value="OXALOACETATE DECARBOXYLASE ALPHA CHAIN"/>
    <property type="match status" value="1"/>
</dbReference>
<dbReference type="RefSeq" id="WP_183394201.1">
    <property type="nucleotide sequence ID" value="NZ_JACIDR010000001.1"/>
</dbReference>
<dbReference type="GO" id="GO:0003989">
    <property type="term" value="F:acetyl-CoA carboxylase activity"/>
    <property type="evidence" value="ECO:0007669"/>
    <property type="project" value="InterPro"/>
</dbReference>
<evidence type="ECO:0000256" key="3">
    <source>
        <dbReference type="ARBA" id="ARBA00017562"/>
    </source>
</evidence>
<evidence type="ECO:0000256" key="5">
    <source>
        <dbReference type="ARBA" id="ARBA00022832"/>
    </source>
</evidence>
<accession>A0A7W6GG78</accession>
<comment type="caution">
    <text evidence="11">The sequence shown here is derived from an EMBL/GenBank/DDBJ whole genome shotgun (WGS) entry which is preliminary data.</text>
</comment>
<evidence type="ECO:0000256" key="2">
    <source>
        <dbReference type="ARBA" id="ARBA00005194"/>
    </source>
</evidence>
<dbReference type="GO" id="GO:0009317">
    <property type="term" value="C:acetyl-CoA carboxylase complex"/>
    <property type="evidence" value="ECO:0007669"/>
    <property type="project" value="InterPro"/>
</dbReference>
<keyword evidence="5 9" id="KW-0276">Fatty acid metabolism</keyword>
<dbReference type="AlphaFoldDB" id="A0A7W6GG78"/>
<dbReference type="Proteomes" id="UP000528964">
    <property type="component" value="Unassembled WGS sequence"/>
</dbReference>
<evidence type="ECO:0000256" key="9">
    <source>
        <dbReference type="RuleBase" id="RU364072"/>
    </source>
</evidence>
<keyword evidence="7 9" id="KW-0275">Fatty acid biosynthesis</keyword>
<evidence type="ECO:0000313" key="11">
    <source>
        <dbReference type="EMBL" id="MBB3972424.1"/>
    </source>
</evidence>
<organism evidence="11 12">
    <name type="scientific">Hansschlegelia beijingensis</name>
    <dbReference type="NCBI Taxonomy" id="1133344"/>
    <lineage>
        <taxon>Bacteria</taxon>
        <taxon>Pseudomonadati</taxon>
        <taxon>Pseudomonadota</taxon>
        <taxon>Alphaproteobacteria</taxon>
        <taxon>Hyphomicrobiales</taxon>
        <taxon>Methylopilaceae</taxon>
        <taxon>Hansschlegelia</taxon>
    </lineage>
</organism>
<dbReference type="PROSITE" id="PS50968">
    <property type="entry name" value="BIOTINYL_LIPOYL"/>
    <property type="match status" value="1"/>
</dbReference>
<dbReference type="NCBIfam" id="TIGR00531">
    <property type="entry name" value="BCCP"/>
    <property type="match status" value="1"/>
</dbReference>
<dbReference type="UniPathway" id="UPA00094"/>
<dbReference type="InterPro" id="IPR011053">
    <property type="entry name" value="Single_hybrid_motif"/>
</dbReference>
<evidence type="ECO:0000259" key="10">
    <source>
        <dbReference type="PROSITE" id="PS50968"/>
    </source>
</evidence>
<dbReference type="InterPro" id="IPR050709">
    <property type="entry name" value="Biotin_Carboxyl_Carrier/Decarb"/>
</dbReference>
<keyword evidence="12" id="KW-1185">Reference proteome</keyword>
<evidence type="ECO:0000256" key="8">
    <source>
        <dbReference type="ARBA" id="ARBA00023267"/>
    </source>
</evidence>
<dbReference type="Pfam" id="PF00364">
    <property type="entry name" value="Biotin_lipoyl"/>
    <property type="match status" value="1"/>
</dbReference>
<dbReference type="CDD" id="cd06850">
    <property type="entry name" value="biotinyl_domain"/>
    <property type="match status" value="1"/>
</dbReference>
<dbReference type="InterPro" id="IPR001249">
    <property type="entry name" value="AcCoA_biotinCC"/>
</dbReference>
<dbReference type="GO" id="GO:0006633">
    <property type="term" value="P:fatty acid biosynthetic process"/>
    <property type="evidence" value="ECO:0007669"/>
    <property type="project" value="UniProtKB-UniPathway"/>
</dbReference>
<evidence type="ECO:0000256" key="7">
    <source>
        <dbReference type="ARBA" id="ARBA00023160"/>
    </source>
</evidence>
<dbReference type="Gene3D" id="2.40.50.100">
    <property type="match status" value="1"/>
</dbReference>
<gene>
    <name evidence="11" type="ORF">GGR24_001057</name>
</gene>
<keyword evidence="6 9" id="KW-0443">Lipid metabolism</keyword>
<dbReference type="SUPFAM" id="SSF51230">
    <property type="entry name" value="Single hybrid motif"/>
    <property type="match status" value="1"/>
</dbReference>
<dbReference type="InterPro" id="IPR000089">
    <property type="entry name" value="Biotin_lipoyl"/>
</dbReference>
<dbReference type="FunFam" id="2.40.50.100:FF:000003">
    <property type="entry name" value="Acetyl-CoA carboxylase biotin carboxyl carrier protein"/>
    <property type="match status" value="1"/>
</dbReference>
<comment type="function">
    <text evidence="1 9">This protein is a component of the acetyl coenzyme A carboxylase complex; first, biotin carboxylase catalyzes the carboxylation of the carrier protein and then the transcarboxylase transfers the carboxyl group to form malonyl-CoA.</text>
</comment>
<dbReference type="InterPro" id="IPR001882">
    <property type="entry name" value="Biotin_BS"/>
</dbReference>
<protein>
    <recommendedName>
        <fullName evidence="3 9">Biotin carboxyl carrier protein of acetyl-CoA carboxylase</fullName>
    </recommendedName>
</protein>
<dbReference type="PROSITE" id="PS00188">
    <property type="entry name" value="BIOTIN"/>
    <property type="match status" value="1"/>
</dbReference>
<dbReference type="EMBL" id="JACIDR010000001">
    <property type="protein sequence ID" value="MBB3972424.1"/>
    <property type="molecule type" value="Genomic_DNA"/>
</dbReference>
<keyword evidence="8 9" id="KW-0092">Biotin</keyword>
<evidence type="ECO:0000313" key="12">
    <source>
        <dbReference type="Proteomes" id="UP000528964"/>
    </source>
</evidence>
<name>A0A7W6GG78_9HYPH</name>
<keyword evidence="4 9" id="KW-0444">Lipid biosynthesis</keyword>
<dbReference type="PANTHER" id="PTHR45266">
    <property type="entry name" value="OXALOACETATE DECARBOXYLASE ALPHA CHAIN"/>
    <property type="match status" value="1"/>
</dbReference>
<evidence type="ECO:0000256" key="6">
    <source>
        <dbReference type="ARBA" id="ARBA00023098"/>
    </source>
</evidence>
<comment type="pathway">
    <text evidence="2 9">Lipid metabolism; fatty acid biosynthesis.</text>
</comment>
<reference evidence="11 12" key="1">
    <citation type="submission" date="2020-08" db="EMBL/GenBank/DDBJ databases">
        <title>Genomic Encyclopedia of Type Strains, Phase IV (KMG-IV): sequencing the most valuable type-strain genomes for metagenomic binning, comparative biology and taxonomic classification.</title>
        <authorList>
            <person name="Goeker M."/>
        </authorList>
    </citation>
    <scope>NUCLEOTIDE SEQUENCE [LARGE SCALE GENOMIC DNA]</scope>
    <source>
        <strain evidence="11 12">DSM 25481</strain>
    </source>
</reference>
<sequence>MTNATGNISDQELVRELAELMIEKGLSEVEIERDDFRVRVARQTLATVAAAAPAPAVPAATAAAAPADPAKAQGAVLSPMVGTAYLAPEPGARPFVEVGATVRQGQTLMIVEAMKTMNAIPAPKAGVVREVLVTDGQPVEFGEPLLIVD</sequence>
<feature type="domain" description="Lipoyl-binding" evidence="10">
    <location>
        <begin position="73"/>
        <end position="149"/>
    </location>
</feature>
<dbReference type="PRINTS" id="PR01071">
    <property type="entry name" value="ACOABIOTINCC"/>
</dbReference>
<evidence type="ECO:0000256" key="1">
    <source>
        <dbReference type="ARBA" id="ARBA00003761"/>
    </source>
</evidence>